<dbReference type="GO" id="GO:0005829">
    <property type="term" value="C:cytosol"/>
    <property type="evidence" value="ECO:0000318"/>
    <property type="project" value="GO_Central"/>
</dbReference>
<dbReference type="Gramene" id="EOY18258">
    <property type="protein sequence ID" value="EOY18258"/>
    <property type="gene ID" value="TCM_042843"/>
</dbReference>
<dbReference type="Gene3D" id="3.90.228.20">
    <property type="match status" value="1"/>
</dbReference>
<evidence type="ECO:0000313" key="2">
    <source>
        <dbReference type="EMBL" id="EOY18258.1"/>
    </source>
</evidence>
<dbReference type="Pfam" id="PF01293">
    <property type="entry name" value="PEPCK_ATP"/>
    <property type="match status" value="1"/>
</dbReference>
<dbReference type="HOGENOM" id="CLU_463383_0_0_1"/>
<dbReference type="InParanoid" id="A0A061FMZ9"/>
<dbReference type="InterPro" id="IPR032675">
    <property type="entry name" value="LRR_dom_sf"/>
</dbReference>
<organism evidence="2 3">
    <name type="scientific">Theobroma cacao</name>
    <name type="common">Cacao</name>
    <name type="synonym">Cocoa</name>
    <dbReference type="NCBI Taxonomy" id="3641"/>
    <lineage>
        <taxon>Eukaryota</taxon>
        <taxon>Viridiplantae</taxon>
        <taxon>Streptophyta</taxon>
        <taxon>Embryophyta</taxon>
        <taxon>Tracheophyta</taxon>
        <taxon>Spermatophyta</taxon>
        <taxon>Magnoliopsida</taxon>
        <taxon>eudicotyledons</taxon>
        <taxon>Gunneridae</taxon>
        <taxon>Pentapetalae</taxon>
        <taxon>rosids</taxon>
        <taxon>malvids</taxon>
        <taxon>Malvales</taxon>
        <taxon>Malvaceae</taxon>
        <taxon>Byttnerioideae</taxon>
        <taxon>Theobroma</taxon>
    </lineage>
</organism>
<dbReference type="Proteomes" id="UP000026915">
    <property type="component" value="Chromosome 10"/>
</dbReference>
<dbReference type="SUPFAM" id="SSF52047">
    <property type="entry name" value="RNI-like"/>
    <property type="match status" value="1"/>
</dbReference>
<dbReference type="InterPro" id="IPR013035">
    <property type="entry name" value="PEP_carboxykinase_C"/>
</dbReference>
<sequence>MDLVQDPTLEDAVITVSNFLDFFAELDRPRNNWGFQFDFGQGRVLSVAIAPNNTLRLDFSAGEEEFPWPIDWFSGLCLLQPTHQPSSYTLEIEALDLISLGHLSSKAVSSMVSNFPFLKSLTIAKCNGLQSLDIQGARRLQKLTVFDCLQLQSLHFEGLDLSSVQFRGRLVSFQFAHRPWIFHTFTCEFRLEDAMLDFRQGPGHNCIDRPVLKSMFQSIQSVKSLTLCRWIFEELIWEIFPSLYVNFHFYNLKELWWIDHSAESDNANALLWFLKLCPYLERLYVTIDPKSYNMESTKFSGVVGGINKLNHLKVVRLEGFADSNEEIFFAKRLRPLFKARPVIKTKLNGTCSRSLKSIKFSRLVLRPGENFFVLVMLQLVGSICKFSSADSSQARRLQYLLSGNIRYINACKFQKERRLVVRNKRIYQRLGHECLEYTKLKILSKKRTSYCSILHTPKAHLHSVKDVTHTSVSSYGYGSRINLPYTQKIIQAIHSGSLLNATCQQTEVFRLEIPTEIEGVPSQILRPENTWAEKKAYKDTLLKLAGLFKKNFETFTSYKIGKDNKLTDEILQLVQTFKSGPMTKARNCR</sequence>
<dbReference type="InterPro" id="IPR001272">
    <property type="entry name" value="PEP_carboxykinase_ATP"/>
</dbReference>
<protein>
    <submittedName>
        <fullName evidence="2">F-box family protein, putative</fullName>
    </submittedName>
</protein>
<dbReference type="GO" id="GO:0004612">
    <property type="term" value="F:phosphoenolpyruvate carboxykinase (ATP) activity"/>
    <property type="evidence" value="ECO:0000318"/>
    <property type="project" value="GO_Central"/>
</dbReference>
<dbReference type="Gene3D" id="3.80.10.10">
    <property type="entry name" value="Ribonuclease Inhibitor"/>
    <property type="match status" value="1"/>
</dbReference>
<accession>A0A061FMZ9</accession>
<feature type="domain" description="At1g61320/AtMIF1 LRR" evidence="1">
    <location>
        <begin position="77"/>
        <end position="297"/>
    </location>
</feature>
<dbReference type="Pfam" id="PF23622">
    <property type="entry name" value="LRR_At1g61320_AtMIF1"/>
    <property type="match status" value="1"/>
</dbReference>
<proteinExistence type="predicted"/>
<evidence type="ECO:0000259" key="1">
    <source>
        <dbReference type="Pfam" id="PF23622"/>
    </source>
</evidence>
<evidence type="ECO:0000313" key="3">
    <source>
        <dbReference type="Proteomes" id="UP000026915"/>
    </source>
</evidence>
<dbReference type="PANTHER" id="PTHR30031">
    <property type="entry name" value="PHOSPHOENOLPYRUVATE CARBOXYKINASE ATP"/>
    <property type="match status" value="1"/>
</dbReference>
<dbReference type="PANTHER" id="PTHR30031:SF0">
    <property type="entry name" value="PHOSPHOENOLPYRUVATE CARBOXYKINASE (ATP)"/>
    <property type="match status" value="1"/>
</dbReference>
<keyword evidence="3" id="KW-1185">Reference proteome</keyword>
<dbReference type="EMBL" id="CM001888">
    <property type="protein sequence ID" value="EOY18258.1"/>
    <property type="molecule type" value="Genomic_DNA"/>
</dbReference>
<dbReference type="GO" id="GO:0006094">
    <property type="term" value="P:gluconeogenesis"/>
    <property type="evidence" value="ECO:0000318"/>
    <property type="project" value="GO_Central"/>
</dbReference>
<dbReference type="InterPro" id="IPR055357">
    <property type="entry name" value="LRR_At1g61320_AtMIF1"/>
</dbReference>
<dbReference type="SUPFAM" id="SSF53795">
    <property type="entry name" value="PEP carboxykinase-like"/>
    <property type="match status" value="1"/>
</dbReference>
<dbReference type="eggNOG" id="ENOG502QTMV">
    <property type="taxonomic scope" value="Eukaryota"/>
</dbReference>
<name>A0A061FMZ9_THECC</name>
<dbReference type="AlphaFoldDB" id="A0A061FMZ9"/>
<dbReference type="GO" id="GO:0005524">
    <property type="term" value="F:ATP binding"/>
    <property type="evidence" value="ECO:0007669"/>
    <property type="project" value="InterPro"/>
</dbReference>
<reference evidence="2 3" key="1">
    <citation type="journal article" date="2013" name="Genome Biol.">
        <title>The genome sequence of the most widely cultivated cacao type and its use to identify candidate genes regulating pod color.</title>
        <authorList>
            <person name="Motamayor J.C."/>
            <person name="Mockaitis K."/>
            <person name="Schmutz J."/>
            <person name="Haiminen N."/>
            <person name="Iii D.L."/>
            <person name="Cornejo O."/>
            <person name="Findley S.D."/>
            <person name="Zheng P."/>
            <person name="Utro F."/>
            <person name="Royaert S."/>
            <person name="Saski C."/>
            <person name="Jenkins J."/>
            <person name="Podicheti R."/>
            <person name="Zhao M."/>
            <person name="Scheffler B.E."/>
            <person name="Stack J.C."/>
            <person name="Feltus F.A."/>
            <person name="Mustiga G.M."/>
            <person name="Amores F."/>
            <person name="Phillips W."/>
            <person name="Marelli J.P."/>
            <person name="May G.D."/>
            <person name="Shapiro H."/>
            <person name="Ma J."/>
            <person name="Bustamante C.D."/>
            <person name="Schnell R.J."/>
            <person name="Main D."/>
            <person name="Gilbert D."/>
            <person name="Parida L."/>
            <person name="Kuhn D.N."/>
        </authorList>
    </citation>
    <scope>NUCLEOTIDE SEQUENCE [LARGE SCALE GENOMIC DNA]</scope>
    <source>
        <strain evidence="3">cv. Matina 1-6</strain>
    </source>
</reference>
<gene>
    <name evidence="2" type="ORF">TCM_042843</name>
</gene>